<comment type="caution">
    <text evidence="7">The sequence shown here is derived from an EMBL/GenBank/DDBJ whole genome shotgun (WGS) entry which is preliminary data.</text>
</comment>
<name>A0A1J4IZY5_9EUKA</name>
<dbReference type="RefSeq" id="XP_068346041.1">
    <property type="nucleotide sequence ID" value="XM_068513403.1"/>
</dbReference>
<dbReference type="EMBL" id="MLAK01001455">
    <property type="protein sequence ID" value="OHS92904.1"/>
    <property type="molecule type" value="Genomic_DNA"/>
</dbReference>
<dbReference type="GO" id="GO:0003341">
    <property type="term" value="P:cilium movement"/>
    <property type="evidence" value="ECO:0007669"/>
    <property type="project" value="TreeGrafter"/>
</dbReference>
<reference evidence="7" key="1">
    <citation type="submission" date="2016-10" db="EMBL/GenBank/DDBJ databases">
        <authorList>
            <person name="Benchimol M."/>
            <person name="Almeida L.G."/>
            <person name="Vasconcelos A.T."/>
            <person name="Perreira-Neves A."/>
            <person name="Rosa I.A."/>
            <person name="Tasca T."/>
            <person name="Bogo M.R."/>
            <person name="de Souza W."/>
        </authorList>
    </citation>
    <scope>NUCLEOTIDE SEQUENCE [LARGE SCALE GENOMIC DNA]</scope>
    <source>
        <strain evidence="7">K</strain>
    </source>
</reference>
<evidence type="ECO:0000313" key="7">
    <source>
        <dbReference type="EMBL" id="OHS92904.1"/>
    </source>
</evidence>
<keyword evidence="8" id="KW-1185">Reference proteome</keyword>
<dbReference type="GO" id="GO:0005737">
    <property type="term" value="C:cytoplasm"/>
    <property type="evidence" value="ECO:0007669"/>
    <property type="project" value="UniProtKB-SubCell"/>
</dbReference>
<dbReference type="InterPro" id="IPR011990">
    <property type="entry name" value="TPR-like_helical_dom_sf"/>
</dbReference>
<dbReference type="Pfam" id="PF13424">
    <property type="entry name" value="TPR_12"/>
    <property type="match status" value="1"/>
</dbReference>
<keyword evidence="3" id="KW-0677">Repeat</keyword>
<sequence length="455" mass="51610">MSEMDPETRRRAIELRKKIIDRNTGDAQKRARKKELTIRQLKRRTEQLLTSPRLIERQQPELHKPTDADLFSPEEAICIELLTTGYVDSFSDFFKISHPKAPGSYHYDYWKNAGSDNASPQPPIVPTDQYEKIQARLVEAEIARRKGQDAELARAYTDLSQYFQSINDMKIAIIYLEKLRDYALFTSDLVREAQALKEIGRLFKEAGNLESSLHFCEECLQVSVSISDGVAEAQAALIDAYRSYSDSLIARGEGNKAIEFLNKSLKVAADSGVLLSLAICHQQLGDCYKQLEMLDSAIEHFEKAFQIYKGLQNVEGQSTAVSALATSYKYMGKIELAVEHFKILHELANQTGNAQDKALSCLTMGKILWESDQKEAALDWFEKNFNISLELDDLSVIEDSRVSLGVSLANYRMQRFTELVRNKEETPDLLDWEIKRNDAPFQSLKGKKENAAAES</sequence>
<dbReference type="AlphaFoldDB" id="A0A1J4IZY5"/>
<dbReference type="PANTHER" id="PTHR46630">
    <property type="entry name" value="TETRATRICOPEPTIDE REPEAT PROTEIN 29"/>
    <property type="match status" value="1"/>
</dbReference>
<protein>
    <recommendedName>
        <fullName evidence="5">Tetratricopeptide repeat protein 29</fullName>
    </recommendedName>
</protein>
<evidence type="ECO:0000313" key="8">
    <source>
        <dbReference type="Proteomes" id="UP000179807"/>
    </source>
</evidence>
<gene>
    <name evidence="7" type="ORF">TRFO_40776</name>
</gene>
<evidence type="ECO:0000256" key="3">
    <source>
        <dbReference type="ARBA" id="ARBA00022737"/>
    </source>
</evidence>
<keyword evidence="4 6" id="KW-0802">TPR repeat</keyword>
<dbReference type="Proteomes" id="UP000179807">
    <property type="component" value="Unassembled WGS sequence"/>
</dbReference>
<dbReference type="GeneID" id="94848107"/>
<dbReference type="OrthoDB" id="626167at2759"/>
<dbReference type="GO" id="GO:0005929">
    <property type="term" value="C:cilium"/>
    <property type="evidence" value="ECO:0007669"/>
    <property type="project" value="TreeGrafter"/>
</dbReference>
<evidence type="ECO:0000256" key="5">
    <source>
        <dbReference type="ARBA" id="ARBA00040665"/>
    </source>
</evidence>
<dbReference type="PANTHER" id="PTHR46630:SF1">
    <property type="entry name" value="TETRATRICOPEPTIDE REPEAT PROTEIN 29"/>
    <property type="match status" value="1"/>
</dbReference>
<proteinExistence type="predicted"/>
<evidence type="ECO:0000256" key="1">
    <source>
        <dbReference type="ARBA" id="ARBA00004496"/>
    </source>
</evidence>
<dbReference type="PROSITE" id="PS50005">
    <property type="entry name" value="TPR"/>
    <property type="match status" value="1"/>
</dbReference>
<accession>A0A1J4IZY5</accession>
<dbReference type="SUPFAM" id="SSF48452">
    <property type="entry name" value="TPR-like"/>
    <property type="match status" value="2"/>
</dbReference>
<evidence type="ECO:0000256" key="6">
    <source>
        <dbReference type="PROSITE-ProRule" id="PRU00339"/>
    </source>
</evidence>
<keyword evidence="2" id="KW-0963">Cytoplasm</keyword>
<organism evidence="7 8">
    <name type="scientific">Tritrichomonas foetus</name>
    <dbReference type="NCBI Taxonomy" id="1144522"/>
    <lineage>
        <taxon>Eukaryota</taxon>
        <taxon>Metamonada</taxon>
        <taxon>Parabasalia</taxon>
        <taxon>Tritrichomonadida</taxon>
        <taxon>Tritrichomonadidae</taxon>
        <taxon>Tritrichomonas</taxon>
    </lineage>
</organism>
<dbReference type="SMART" id="SM00028">
    <property type="entry name" value="TPR"/>
    <property type="match status" value="5"/>
</dbReference>
<feature type="repeat" description="TPR" evidence="6">
    <location>
        <begin position="278"/>
        <end position="311"/>
    </location>
</feature>
<evidence type="ECO:0000256" key="4">
    <source>
        <dbReference type="ARBA" id="ARBA00022803"/>
    </source>
</evidence>
<dbReference type="InterPro" id="IPR051476">
    <property type="entry name" value="Bac_ResReg_Asp_Phosphatase"/>
</dbReference>
<comment type="subcellular location">
    <subcellularLocation>
        <location evidence="1">Cytoplasm</location>
    </subcellularLocation>
</comment>
<evidence type="ECO:0000256" key="2">
    <source>
        <dbReference type="ARBA" id="ARBA00022490"/>
    </source>
</evidence>
<dbReference type="VEuPathDB" id="TrichDB:TRFO_40776"/>
<dbReference type="InterPro" id="IPR019734">
    <property type="entry name" value="TPR_rpt"/>
</dbReference>
<dbReference type="Gene3D" id="1.25.40.10">
    <property type="entry name" value="Tetratricopeptide repeat domain"/>
    <property type="match status" value="1"/>
</dbReference>